<name>A0A6M3KU13_9ZZZZ</name>
<dbReference type="AlphaFoldDB" id="A0A6M3KU13"/>
<organism evidence="1">
    <name type="scientific">viral metagenome</name>
    <dbReference type="NCBI Taxonomy" id="1070528"/>
    <lineage>
        <taxon>unclassified sequences</taxon>
        <taxon>metagenomes</taxon>
        <taxon>organismal metagenomes</taxon>
    </lineage>
</organism>
<sequence>MGVRNSALADLIAVTLDDLPKQYFEVGWDDHRYEFCRIYQTERMEVDGGEQITRVLMLDHTGNARYRRLYDTDAPNVQDVVTTIRVPWVQIGTNYSWDKLEILRNKNNAKGFVKLMKLRRTDGLWALANLIEQRAWMTPSTSTDDLYPYGVPYYINMLTKGITTAGFNGQTIRYQDGLTGTICAGVDASLAANAKWRNYAFTYSAIDNTLLRSFRLAFMYAKFRAPIFLNDPAQKRNAAKRVYTHFQNVAELMDLADAKDDFHRGKDVLGNLRVQDDGLVLLNRLPVVPIDELNGATDPEQGTTTDPIYCIDFEKFIPYVQEGYWNEESEPMTDRGQHTTYTVFLDGSHNNLCTNRREAGFVGHKAIPA</sequence>
<accession>A0A6M3KU13</accession>
<gene>
    <name evidence="1" type="ORF">MM415B02196_0001</name>
</gene>
<dbReference type="EMBL" id="MT142586">
    <property type="protein sequence ID" value="QJA85633.1"/>
    <property type="molecule type" value="Genomic_DNA"/>
</dbReference>
<protein>
    <recommendedName>
        <fullName evidence="2">Capsid protein</fullName>
    </recommendedName>
</protein>
<reference evidence="1" key="1">
    <citation type="submission" date="2020-03" db="EMBL/GenBank/DDBJ databases">
        <title>The deep terrestrial virosphere.</title>
        <authorList>
            <person name="Holmfeldt K."/>
            <person name="Nilsson E."/>
            <person name="Simone D."/>
            <person name="Lopez-Fernandez M."/>
            <person name="Wu X."/>
            <person name="de Brujin I."/>
            <person name="Lundin D."/>
            <person name="Andersson A."/>
            <person name="Bertilsson S."/>
            <person name="Dopson M."/>
        </authorList>
    </citation>
    <scope>NUCLEOTIDE SEQUENCE</scope>
    <source>
        <strain evidence="1">MM415B02196</strain>
    </source>
</reference>
<evidence type="ECO:0008006" key="2">
    <source>
        <dbReference type="Google" id="ProtNLM"/>
    </source>
</evidence>
<evidence type="ECO:0000313" key="1">
    <source>
        <dbReference type="EMBL" id="QJA85633.1"/>
    </source>
</evidence>
<proteinExistence type="predicted"/>